<evidence type="ECO:0000256" key="2">
    <source>
        <dbReference type="SAM" id="Phobius"/>
    </source>
</evidence>
<feature type="compositionally biased region" description="Basic and acidic residues" evidence="1">
    <location>
        <begin position="1"/>
        <end position="24"/>
    </location>
</feature>
<name>A0A1V1P7Z5_9BACT</name>
<keyword evidence="2" id="KW-0812">Transmembrane</keyword>
<protein>
    <submittedName>
        <fullName evidence="3">Uncharacterized protein</fullName>
    </submittedName>
</protein>
<feature type="region of interest" description="Disordered" evidence="1">
    <location>
        <begin position="1"/>
        <end position="31"/>
    </location>
</feature>
<feature type="transmembrane region" description="Helical" evidence="2">
    <location>
        <begin position="56"/>
        <end position="76"/>
    </location>
</feature>
<accession>A0A1V1P7Z5</accession>
<evidence type="ECO:0000313" key="4">
    <source>
        <dbReference type="Proteomes" id="UP000189670"/>
    </source>
</evidence>
<reference evidence="4" key="1">
    <citation type="submission" date="2012-11" db="EMBL/GenBank/DDBJ databases">
        <authorList>
            <person name="Lucero-Rivera Y.E."/>
            <person name="Tovar-Ramirez D."/>
        </authorList>
    </citation>
    <scope>NUCLEOTIDE SEQUENCE [LARGE SCALE GENOMIC DNA]</scope>
    <source>
        <strain evidence="4">Araruama</strain>
    </source>
</reference>
<evidence type="ECO:0000313" key="3">
    <source>
        <dbReference type="EMBL" id="ETR70930.1"/>
    </source>
</evidence>
<sequence length="87" mass="9594">MNIQKETKMQTHEGSDANKKEKTSIQKKRSIAKSGMTASLGALVATGMMHGKGAKILHIWSGIAVIGFSTWHYNLYQPQYIKEITGS</sequence>
<evidence type="ECO:0000256" key="1">
    <source>
        <dbReference type="SAM" id="MobiDB-lite"/>
    </source>
</evidence>
<proteinExistence type="predicted"/>
<dbReference type="EMBL" id="ATBP01000345">
    <property type="protein sequence ID" value="ETR70930.1"/>
    <property type="molecule type" value="Genomic_DNA"/>
</dbReference>
<keyword evidence="2" id="KW-0472">Membrane</keyword>
<dbReference type="AlphaFoldDB" id="A0A1V1P7Z5"/>
<keyword evidence="2" id="KW-1133">Transmembrane helix</keyword>
<dbReference type="Proteomes" id="UP000189670">
    <property type="component" value="Unassembled WGS sequence"/>
</dbReference>
<gene>
    <name evidence="3" type="ORF">OMM_08446</name>
</gene>
<comment type="caution">
    <text evidence="3">The sequence shown here is derived from an EMBL/GenBank/DDBJ whole genome shotgun (WGS) entry which is preliminary data.</text>
</comment>
<organism evidence="3 4">
    <name type="scientific">Candidatus Magnetoglobus multicellularis str. Araruama</name>
    <dbReference type="NCBI Taxonomy" id="890399"/>
    <lineage>
        <taxon>Bacteria</taxon>
        <taxon>Pseudomonadati</taxon>
        <taxon>Thermodesulfobacteriota</taxon>
        <taxon>Desulfobacteria</taxon>
        <taxon>Desulfobacterales</taxon>
        <taxon>Desulfobacteraceae</taxon>
        <taxon>Candidatus Magnetoglobus</taxon>
    </lineage>
</organism>
<feature type="transmembrane region" description="Helical" evidence="2">
    <location>
        <begin position="30"/>
        <end position="50"/>
    </location>
</feature>